<name>I3R1R7_HALMT</name>
<dbReference type="InterPro" id="IPR015943">
    <property type="entry name" value="WD40/YVTN_repeat-like_dom_sf"/>
</dbReference>
<evidence type="ECO:0000256" key="1">
    <source>
        <dbReference type="SAM" id="MobiDB-lite"/>
    </source>
</evidence>
<accession>I3R1R7</accession>
<feature type="domain" description="Pyrrolo-quinoline quinone repeat" evidence="2">
    <location>
        <begin position="270"/>
        <end position="401"/>
    </location>
</feature>
<evidence type="ECO:0000313" key="4">
    <source>
        <dbReference type="EMBL" id="AHZ22415.1"/>
    </source>
</evidence>
<dbReference type="EMBL" id="CP039139">
    <property type="protein sequence ID" value="QCQ76593.1"/>
    <property type="molecule type" value="Genomic_DNA"/>
</dbReference>
<dbReference type="InterPro" id="IPR002372">
    <property type="entry name" value="PQQ_rpt_dom"/>
</dbReference>
<dbReference type="EMBL" id="AOLO01000007">
    <property type="protein sequence ID" value="EMA02549.1"/>
    <property type="molecule type" value="Genomic_DNA"/>
</dbReference>
<evidence type="ECO:0000313" key="10">
    <source>
        <dbReference type="Proteomes" id="UP000299011"/>
    </source>
</evidence>
<gene>
    <name evidence="3" type="ordered locus">HFX_0442</name>
    <name evidence="4" type="ORF">BM92_07045</name>
    <name evidence="5" type="ORF">C439_08200</name>
    <name evidence="6" type="ORF">E6P09_05280</name>
</gene>
<dbReference type="Pfam" id="PF13360">
    <property type="entry name" value="PQQ_2"/>
    <property type="match status" value="2"/>
</dbReference>
<dbReference type="GO" id="GO:0004674">
    <property type="term" value="F:protein serine/threonine kinase activity"/>
    <property type="evidence" value="ECO:0007669"/>
    <property type="project" value="UniProtKB-KW"/>
</dbReference>
<dbReference type="PaxDb" id="523841-HFX_0442"/>
<evidence type="ECO:0000313" key="7">
    <source>
        <dbReference type="Proteomes" id="UP000006469"/>
    </source>
</evidence>
<dbReference type="Gene3D" id="2.130.10.10">
    <property type="entry name" value="YVTN repeat-like/Quinoprotein amine dehydrogenase"/>
    <property type="match status" value="2"/>
</dbReference>
<dbReference type="OrthoDB" id="145878at2157"/>
<dbReference type="InterPro" id="IPR011047">
    <property type="entry name" value="Quinoprotein_ADH-like_sf"/>
</dbReference>
<reference evidence="3 7" key="2">
    <citation type="journal article" date="2012" name="J. Bacteriol.">
        <title>Complete genome sequence of the metabolically versatile halophilic archaeon Haloferax mediterranei, a poly(3-hydroxybutyrate-co-3-hydroxyvalerate) producer.</title>
        <authorList>
            <person name="Han J."/>
            <person name="Zhang F."/>
            <person name="Hou J."/>
            <person name="Liu X."/>
            <person name="Li M."/>
            <person name="Liu H."/>
            <person name="Cai L."/>
            <person name="Zhang B."/>
            <person name="Chen Y."/>
            <person name="Zhou J."/>
            <person name="Hu S."/>
            <person name="Xiang H."/>
        </authorList>
    </citation>
    <scope>NUCLEOTIDE SEQUENCE [LARGE SCALE GENOMIC DNA]</scope>
    <source>
        <strain evidence="7">ATCC 33500 / DSM 1411 / JCM 8866 / NBRC 14739 / NCIMB 2177 / R-4</strain>
        <strain evidence="3">CGMCC 1.2087</strain>
    </source>
</reference>
<dbReference type="KEGG" id="hme:HFX_0442"/>
<evidence type="ECO:0000313" key="6">
    <source>
        <dbReference type="EMBL" id="QCQ76593.1"/>
    </source>
</evidence>
<reference evidence="4 9" key="4">
    <citation type="submission" date="2014-04" db="EMBL/GenBank/DDBJ databases">
        <title>Transcriptional profiles of Haloferax mediterranei on the basis of nitrogen availability.</title>
        <authorList>
            <person name="Bautista V."/>
        </authorList>
    </citation>
    <scope>NUCLEOTIDE SEQUENCE [LARGE SCALE GENOMIC DNA]</scope>
    <source>
        <strain evidence="4">ATCC 33500</strain>
        <strain evidence="9">ATCC 33500 / DSM 1411 / JCM 8866 / NBRC 14739 / NCIMB 2177 / R-4</strain>
    </source>
</reference>
<reference evidence="5 8" key="3">
    <citation type="journal article" date="2014" name="PLoS Genet.">
        <title>Phylogenetically driven sequencing of extremely halophilic archaea reveals strategies for static and dynamic osmo-response.</title>
        <authorList>
            <person name="Becker E.A."/>
            <person name="Seitzer P.M."/>
            <person name="Tritt A."/>
            <person name="Larsen D."/>
            <person name="Krusor M."/>
            <person name="Yao A.I."/>
            <person name="Wu D."/>
            <person name="Madern D."/>
            <person name="Eisen J.A."/>
            <person name="Darling A.E."/>
            <person name="Facciotti M.T."/>
        </authorList>
    </citation>
    <scope>NUCLEOTIDE SEQUENCE [LARGE SCALE GENOMIC DNA]</scope>
    <source>
        <strain evidence="5">ATCC 33500</strain>
        <strain evidence="8">ATCC 33500 / DSM 1411 / JCM 8866 / NBRC 14739 / NCIMB 2177 / R-4</strain>
    </source>
</reference>
<dbReference type="STRING" id="523841.HFX_0442"/>
<evidence type="ECO:0000313" key="8">
    <source>
        <dbReference type="Proteomes" id="UP000011603"/>
    </source>
</evidence>
<dbReference type="PANTHER" id="PTHR34512:SF30">
    <property type="entry name" value="OUTER MEMBRANE PROTEIN ASSEMBLY FACTOR BAMB"/>
    <property type="match status" value="1"/>
</dbReference>
<dbReference type="HOGENOM" id="CLU_768606_0_0_2"/>
<dbReference type="SMART" id="SM00564">
    <property type="entry name" value="PQQ"/>
    <property type="match status" value="7"/>
</dbReference>
<dbReference type="SUPFAM" id="SSF50998">
    <property type="entry name" value="Quinoprotein alcohol dehydrogenase-like"/>
    <property type="match status" value="1"/>
</dbReference>
<feature type="domain" description="Pyrrolo-quinoline quinone repeat" evidence="2">
    <location>
        <begin position="72"/>
        <end position="246"/>
    </location>
</feature>
<dbReference type="EMBL" id="CP007551">
    <property type="protein sequence ID" value="AHZ22415.1"/>
    <property type="molecule type" value="Genomic_DNA"/>
</dbReference>
<evidence type="ECO:0000259" key="2">
    <source>
        <dbReference type="Pfam" id="PF13360"/>
    </source>
</evidence>
<evidence type="ECO:0000313" key="9">
    <source>
        <dbReference type="Proteomes" id="UP000027075"/>
    </source>
</evidence>
<dbReference type="Proteomes" id="UP000011603">
    <property type="component" value="Unassembled WGS sequence"/>
</dbReference>
<dbReference type="Proteomes" id="UP000006469">
    <property type="component" value="Chromosome"/>
</dbReference>
<reference evidence="3" key="5">
    <citation type="submission" date="2014-05" db="EMBL/GenBank/DDBJ databases">
        <authorList>
            <person name="Wang L."/>
            <person name="Yang H."/>
            <person name="Xiang H."/>
        </authorList>
    </citation>
    <scope>NUCLEOTIDE SEQUENCE</scope>
    <source>
        <strain evidence="3">CGMCC 1.2087</strain>
    </source>
</reference>
<dbReference type="Proteomes" id="UP000299011">
    <property type="component" value="Chromosome"/>
</dbReference>
<evidence type="ECO:0000313" key="5">
    <source>
        <dbReference type="EMBL" id="EMA02549.1"/>
    </source>
</evidence>
<dbReference type="Proteomes" id="UP000027075">
    <property type="component" value="Chromosome"/>
</dbReference>
<sequence>MSYDRPTYEGTWSRRGYDDAQTGSSPATGPTGDLYVSWRADVFEGYPPTSPVVADETVYHLHTRGGRDTQHDTVVSAFDAATGEERWQTTVSTTDFDKHAYHHDSLVVTRTRSVPASRRAGLDDAVSDDCIYARTFEGIHALSTDGELLWTHPVPTTGEPHPLAAPPIVSGGLVVTATYGERTPPAAVVAVDAETGDIVWRAGFDDRRIPWTLSAADGTVYVPFFDGDSGLVVLDLETGVEDWAVSLPVDGPVTVSGDTLLVPLREDETESIAAVDRNTREIRWQKSVGRRTDSGVAVADDLVYYCTNAMLTARRLDTGELAWSFGPEPHVSFSWTPVVAGTTVYALAEPPSEDSSDDGSPPYYLYALDTANGEVRGRAPALEHGMASSLAVVDGAVYLAGRDELRCYESCAFSVRGRCLVE</sequence>
<dbReference type="PATRIC" id="fig|523841.21.peg.1662"/>
<dbReference type="AlphaFoldDB" id="I3R1R7"/>
<reference evidence="6 10" key="6">
    <citation type="submission" date="2019-04" db="EMBL/GenBank/DDBJ databases">
        <title>Methylomes of two halophilic Archaea, Haloarcula marismortui and Haloferax mediterranei.</title>
        <authorList>
            <person name="DasSarma S."/>
            <person name="DasSarma P."/>
            <person name="DasSarma S."/>
            <person name="Fomenkov A."/>
            <person name="Vincze T."/>
            <person name="Anton B.P."/>
            <person name="Roberts R.J."/>
        </authorList>
    </citation>
    <scope>NUCLEOTIDE SEQUENCE [LARGE SCALE GENOMIC DNA]</scope>
    <source>
        <strain evidence="6">ATCC 33500</strain>
        <strain evidence="10">ATCC 33500 / DSM 1411 / JCM 8866 / NBRC 14739 / NCIMB 2177 / R-4</strain>
    </source>
</reference>
<evidence type="ECO:0000313" key="3">
    <source>
        <dbReference type="EMBL" id="AFK18177.1"/>
    </source>
</evidence>
<dbReference type="InterPro" id="IPR018391">
    <property type="entry name" value="PQQ_b-propeller_rpt"/>
</dbReference>
<keyword evidence="3" id="KW-0418">Kinase</keyword>
<protein>
    <submittedName>
        <fullName evidence="3 4">Serine/threonine protein kinase</fullName>
    </submittedName>
    <submittedName>
        <fullName evidence="5">Serine/threonine protein kinase-like protein</fullName>
    </submittedName>
</protein>
<keyword evidence="3" id="KW-0808">Transferase</keyword>
<organism evidence="3 7">
    <name type="scientific">Haloferax mediterranei (strain ATCC 33500 / DSM 1411 / JCM 8866 / NBRC 14739 / NCIMB 2177 / R-4)</name>
    <name type="common">Halobacterium mediterranei</name>
    <dbReference type="NCBI Taxonomy" id="523841"/>
    <lineage>
        <taxon>Archaea</taxon>
        <taxon>Methanobacteriati</taxon>
        <taxon>Methanobacteriota</taxon>
        <taxon>Stenosarchaea group</taxon>
        <taxon>Halobacteria</taxon>
        <taxon>Halobacteriales</taxon>
        <taxon>Haloferacaceae</taxon>
        <taxon>Haloferax</taxon>
    </lineage>
</organism>
<reference evidence="3" key="1">
    <citation type="journal article" date="2012" name="Appl. Environ. Microbiol.">
        <title>Identification of the haloarchaeal phasin (PhaP) that functions in polyhydroxyalkanoate accumulation and granule formation in Haloferax mediterranei.</title>
        <authorList>
            <person name="Cai S."/>
            <person name="Cai L."/>
            <person name="Liu H."/>
            <person name="Liu X."/>
            <person name="Han J."/>
            <person name="Zhou J."/>
            <person name="Xiang H."/>
        </authorList>
    </citation>
    <scope>NUCLEOTIDE SEQUENCE</scope>
    <source>
        <strain evidence="3">CGMCC 1.2087</strain>
    </source>
</reference>
<dbReference type="PANTHER" id="PTHR34512">
    <property type="entry name" value="CELL SURFACE PROTEIN"/>
    <property type="match status" value="1"/>
</dbReference>
<proteinExistence type="predicted"/>
<keyword evidence="8" id="KW-1185">Reference proteome</keyword>
<keyword evidence="3" id="KW-0723">Serine/threonine-protein kinase</keyword>
<feature type="region of interest" description="Disordered" evidence="1">
    <location>
        <begin position="1"/>
        <end position="31"/>
    </location>
</feature>
<dbReference type="eggNOG" id="arCOG02556">
    <property type="taxonomic scope" value="Archaea"/>
</dbReference>
<dbReference type="EMBL" id="CP001868">
    <property type="protein sequence ID" value="AFK18177.1"/>
    <property type="molecule type" value="Genomic_DNA"/>
</dbReference>